<evidence type="ECO:0000259" key="4">
    <source>
        <dbReference type="Pfam" id="PF00135"/>
    </source>
</evidence>
<dbReference type="Proteomes" id="UP001202281">
    <property type="component" value="Unassembled WGS sequence"/>
</dbReference>
<dbReference type="SUPFAM" id="SSF53474">
    <property type="entry name" value="alpha/beta-Hydrolases"/>
    <property type="match status" value="1"/>
</dbReference>
<dbReference type="InterPro" id="IPR019826">
    <property type="entry name" value="Carboxylesterase_B_AS"/>
</dbReference>
<dbReference type="InterPro" id="IPR029058">
    <property type="entry name" value="AB_hydrolase_fold"/>
</dbReference>
<sequence length="541" mass="57817">MISRRQLIGTAGVAAPALAFPAVLKGAAPDAPLATCAQGKLKGTVENGVLVFKGVPYGGPVSGPEHRFRAPPPPESWTGVRDATKLGPVAPQPPGGFFGPGAKIGEDCLVLNVWTPALDGRKRPVMVYQHGGGFLVGSGGAPWQDGGALARQYDVVVVQSNHRLGLMGYLYLGELLGPEYQGNQGLLDLVAALRWVNINISQFGGDPDNVMIFGESGGGGKTASLYAMPAAEPYFHKASIESPIGPGRQTVEGAAATARKVVERLGLSDPKDILTLPLDALIKAQMGNGPNLPPGAVMKDPPKDYQPGIDFWPFIDGAILPMEPFLCSAPAISAKKPLIVGGCKDESVFFYQGDASVFSLDIAGLKSRLTPIFGDSTQAWIDTFRKSRPEATPSQLFIAITTARPWRAYATEIAEAKAKEGIAPVYSYILDYPSPQKVRGTDFAEGSPHASDISMKFDTAPMFGPKDPRRLATAHNMSEMWATFARTGVPAAKGQPEWKPYTLDKREVMILDGECSLESDPESLERQFFETQPDAIREKGL</sequence>
<protein>
    <recommendedName>
        <fullName evidence="3">Carboxylic ester hydrolase</fullName>
        <ecNumber evidence="3">3.1.1.-</ecNumber>
    </recommendedName>
</protein>
<accession>A0ABT0BLB2</accession>
<dbReference type="RefSeq" id="WP_243917912.1">
    <property type="nucleotide sequence ID" value="NZ_JALHLG010000003.1"/>
</dbReference>
<reference evidence="5 6" key="1">
    <citation type="submission" date="2022-04" db="EMBL/GenBank/DDBJ databases">
        <title>Identification of a novel bacterium isolated from mangrove sediments.</title>
        <authorList>
            <person name="Pan X."/>
        </authorList>
    </citation>
    <scope>NUCLEOTIDE SEQUENCE [LARGE SCALE GENOMIC DNA]</scope>
    <source>
        <strain evidence="5 6">B2638</strain>
    </source>
</reference>
<keyword evidence="6" id="KW-1185">Reference proteome</keyword>
<gene>
    <name evidence="5" type="ORF">MTR66_03410</name>
</gene>
<dbReference type="InterPro" id="IPR050309">
    <property type="entry name" value="Type-B_Carboxylest/Lipase"/>
</dbReference>
<evidence type="ECO:0000256" key="2">
    <source>
        <dbReference type="ARBA" id="ARBA00022801"/>
    </source>
</evidence>
<feature type="signal peptide" evidence="3">
    <location>
        <begin position="1"/>
        <end position="19"/>
    </location>
</feature>
<comment type="caution">
    <text evidence="5">The sequence shown here is derived from an EMBL/GenBank/DDBJ whole genome shotgun (WGS) entry which is preliminary data.</text>
</comment>
<feature type="domain" description="Carboxylesterase type B" evidence="4">
    <location>
        <begin position="32"/>
        <end position="515"/>
    </location>
</feature>
<dbReference type="InterPro" id="IPR002018">
    <property type="entry name" value="CarbesteraseB"/>
</dbReference>
<comment type="similarity">
    <text evidence="1 3">Belongs to the type-B carboxylesterase/lipase family.</text>
</comment>
<dbReference type="EC" id="3.1.1.-" evidence="3"/>
<dbReference type="EMBL" id="JALHLG010000003">
    <property type="protein sequence ID" value="MCJ2185860.1"/>
    <property type="molecule type" value="Genomic_DNA"/>
</dbReference>
<dbReference type="PANTHER" id="PTHR11559">
    <property type="entry name" value="CARBOXYLESTERASE"/>
    <property type="match status" value="1"/>
</dbReference>
<keyword evidence="2 3" id="KW-0378">Hydrolase</keyword>
<dbReference type="PROSITE" id="PS00122">
    <property type="entry name" value="CARBOXYLESTERASE_B_1"/>
    <property type="match status" value="1"/>
</dbReference>
<dbReference type="Pfam" id="PF00135">
    <property type="entry name" value="COesterase"/>
    <property type="match status" value="1"/>
</dbReference>
<evidence type="ECO:0000313" key="6">
    <source>
        <dbReference type="Proteomes" id="UP001202281"/>
    </source>
</evidence>
<feature type="chain" id="PRO_5045005686" description="Carboxylic ester hydrolase" evidence="3">
    <location>
        <begin position="20"/>
        <end position="541"/>
    </location>
</feature>
<organism evidence="5 6">
    <name type="scientific">Novosphingobium beihaiensis</name>
    <dbReference type="NCBI Taxonomy" id="2930389"/>
    <lineage>
        <taxon>Bacteria</taxon>
        <taxon>Pseudomonadati</taxon>
        <taxon>Pseudomonadota</taxon>
        <taxon>Alphaproteobacteria</taxon>
        <taxon>Sphingomonadales</taxon>
        <taxon>Sphingomonadaceae</taxon>
        <taxon>Novosphingobium</taxon>
    </lineage>
</organism>
<dbReference type="PROSITE" id="PS51318">
    <property type="entry name" value="TAT"/>
    <property type="match status" value="1"/>
</dbReference>
<dbReference type="InterPro" id="IPR006311">
    <property type="entry name" value="TAT_signal"/>
</dbReference>
<evidence type="ECO:0000256" key="3">
    <source>
        <dbReference type="RuleBase" id="RU361235"/>
    </source>
</evidence>
<name>A0ABT0BLB2_9SPHN</name>
<evidence type="ECO:0000313" key="5">
    <source>
        <dbReference type="EMBL" id="MCJ2185860.1"/>
    </source>
</evidence>
<evidence type="ECO:0000256" key="1">
    <source>
        <dbReference type="ARBA" id="ARBA00005964"/>
    </source>
</evidence>
<keyword evidence="3" id="KW-0732">Signal</keyword>
<proteinExistence type="inferred from homology"/>
<dbReference type="Gene3D" id="3.40.50.1820">
    <property type="entry name" value="alpha/beta hydrolase"/>
    <property type="match status" value="1"/>
</dbReference>